<evidence type="ECO:0008006" key="11">
    <source>
        <dbReference type="Google" id="ProtNLM"/>
    </source>
</evidence>
<dbReference type="InterPro" id="IPR043926">
    <property type="entry name" value="ABCG_dom"/>
</dbReference>
<dbReference type="Pfam" id="PF00005">
    <property type="entry name" value="ABC_tran"/>
    <property type="match status" value="1"/>
</dbReference>
<sequence length="281" mass="32292">MKKYSAYVQQEDLFISEVTVEEQLTFVARLRMPETTTEDERKETVEKVITSMGLGGCRFSRIGSTTDRCISRSERKRLAFASEIITDPSILFCDEPTSGLDSFMALQVVAALKILASKAKTVVTTIHQPSSQVFQMADRLILMANGQVAYQGDADGVDKFFAQCSYPCPKFTNLPDHFMKVLSRDENTAEKEHNEKIKEILDAFQSSEDGKNVHYVTHTYTTVSIRRRIKLNKSRRTGYHTSWFVQTWWLFMRSCRTQMRDPVVLRVRFIQVLVSFSPLIR</sequence>
<reference evidence="10" key="2">
    <citation type="journal article" date="2016" name="Sci. Rep.">
        <title>Dictyocaulus viviparus genome, variome and transcriptome elucidate lungworm biology and support future intervention.</title>
        <authorList>
            <person name="McNulty S.N."/>
            <person name="Strube C."/>
            <person name="Rosa B.A."/>
            <person name="Martin J.C."/>
            <person name="Tyagi R."/>
            <person name="Choi Y.J."/>
            <person name="Wang Q."/>
            <person name="Hallsworth Pepin K."/>
            <person name="Zhang X."/>
            <person name="Ozersky P."/>
            <person name="Wilson R.K."/>
            <person name="Sternberg P.W."/>
            <person name="Gasser R.B."/>
            <person name="Mitreva M."/>
        </authorList>
    </citation>
    <scope>NUCLEOTIDE SEQUENCE [LARGE SCALE GENOMIC DNA]</scope>
    <source>
        <strain evidence="10">HannoverDv2000</strain>
    </source>
</reference>
<keyword evidence="5" id="KW-1133">Transmembrane helix</keyword>
<dbReference type="GO" id="GO:0140359">
    <property type="term" value="F:ABC-type transporter activity"/>
    <property type="evidence" value="ECO:0007669"/>
    <property type="project" value="InterPro"/>
</dbReference>
<organism evidence="9 10">
    <name type="scientific">Dictyocaulus viviparus</name>
    <name type="common">Bovine lungworm</name>
    <dbReference type="NCBI Taxonomy" id="29172"/>
    <lineage>
        <taxon>Eukaryota</taxon>
        <taxon>Metazoa</taxon>
        <taxon>Ecdysozoa</taxon>
        <taxon>Nematoda</taxon>
        <taxon>Chromadorea</taxon>
        <taxon>Rhabditida</taxon>
        <taxon>Rhabditina</taxon>
        <taxon>Rhabditomorpha</taxon>
        <taxon>Strongyloidea</taxon>
        <taxon>Metastrongylidae</taxon>
        <taxon>Dictyocaulus</taxon>
    </lineage>
</organism>
<dbReference type="AlphaFoldDB" id="A0A0D8XPN0"/>
<evidence type="ECO:0000259" key="8">
    <source>
        <dbReference type="Pfam" id="PF19055"/>
    </source>
</evidence>
<keyword evidence="4" id="KW-0812">Transmembrane</keyword>
<evidence type="ECO:0000256" key="1">
    <source>
        <dbReference type="ARBA" id="ARBA00004141"/>
    </source>
</evidence>
<keyword evidence="3" id="KW-0813">Transport</keyword>
<evidence type="ECO:0000256" key="3">
    <source>
        <dbReference type="ARBA" id="ARBA00022448"/>
    </source>
</evidence>
<evidence type="ECO:0000313" key="9">
    <source>
        <dbReference type="EMBL" id="KJH46500.1"/>
    </source>
</evidence>
<dbReference type="PANTHER" id="PTHR48041">
    <property type="entry name" value="ABC TRANSPORTER G FAMILY MEMBER 28"/>
    <property type="match status" value="1"/>
</dbReference>
<dbReference type="GO" id="GO:0005886">
    <property type="term" value="C:plasma membrane"/>
    <property type="evidence" value="ECO:0007669"/>
    <property type="project" value="TreeGrafter"/>
</dbReference>
<evidence type="ECO:0000256" key="5">
    <source>
        <dbReference type="ARBA" id="ARBA00022989"/>
    </source>
</evidence>
<dbReference type="STRING" id="29172.A0A0D8XPN0"/>
<proteinExistence type="inferred from homology"/>
<comment type="similarity">
    <text evidence="2">Belongs to the ABC transporter superfamily. ABCG family. Eye pigment precursor importer (TC 3.A.1.204) subfamily.</text>
</comment>
<evidence type="ECO:0000256" key="4">
    <source>
        <dbReference type="ARBA" id="ARBA00022692"/>
    </source>
</evidence>
<accession>A0A0D8XPN0</accession>
<dbReference type="InterPro" id="IPR027417">
    <property type="entry name" value="P-loop_NTPase"/>
</dbReference>
<gene>
    <name evidence="9" type="ORF">DICVIV_07449</name>
</gene>
<dbReference type="InterPro" id="IPR003439">
    <property type="entry name" value="ABC_transporter-like_ATP-bd"/>
</dbReference>
<dbReference type="PANTHER" id="PTHR48041:SF68">
    <property type="entry name" value="ABC TRANSPORTER DOMAIN-CONTAINING PROTEIN"/>
    <property type="match status" value="1"/>
</dbReference>
<keyword evidence="10" id="KW-1185">Reference proteome</keyword>
<comment type="subcellular location">
    <subcellularLocation>
        <location evidence="1">Membrane</location>
        <topology evidence="1">Multi-pass membrane protein</topology>
    </subcellularLocation>
</comment>
<dbReference type="GO" id="GO:0016887">
    <property type="term" value="F:ATP hydrolysis activity"/>
    <property type="evidence" value="ECO:0007669"/>
    <property type="project" value="InterPro"/>
</dbReference>
<dbReference type="Proteomes" id="UP000053766">
    <property type="component" value="Unassembled WGS sequence"/>
</dbReference>
<dbReference type="GO" id="GO:0005524">
    <property type="term" value="F:ATP binding"/>
    <property type="evidence" value="ECO:0007669"/>
    <property type="project" value="InterPro"/>
</dbReference>
<feature type="domain" description="ABC transporter family G" evidence="8">
    <location>
        <begin position="127"/>
        <end position="193"/>
    </location>
</feature>
<reference evidence="9 10" key="1">
    <citation type="submission" date="2013-11" db="EMBL/GenBank/DDBJ databases">
        <title>Draft genome of the bovine lungworm Dictyocaulus viviparus.</title>
        <authorList>
            <person name="Mitreva M."/>
        </authorList>
    </citation>
    <scope>NUCLEOTIDE SEQUENCE [LARGE SCALE GENOMIC DNA]</scope>
    <source>
        <strain evidence="9 10">HannoverDv2000</strain>
    </source>
</reference>
<evidence type="ECO:0000256" key="2">
    <source>
        <dbReference type="ARBA" id="ARBA00005814"/>
    </source>
</evidence>
<dbReference type="OrthoDB" id="5871456at2759"/>
<feature type="domain" description="ABC transporter" evidence="7">
    <location>
        <begin position="3"/>
        <end position="98"/>
    </location>
</feature>
<dbReference type="EMBL" id="KN716350">
    <property type="protein sequence ID" value="KJH46500.1"/>
    <property type="molecule type" value="Genomic_DNA"/>
</dbReference>
<keyword evidence="6" id="KW-0472">Membrane</keyword>
<evidence type="ECO:0000256" key="6">
    <source>
        <dbReference type="ARBA" id="ARBA00023136"/>
    </source>
</evidence>
<evidence type="ECO:0000313" key="10">
    <source>
        <dbReference type="Proteomes" id="UP000053766"/>
    </source>
</evidence>
<dbReference type="SUPFAM" id="SSF52540">
    <property type="entry name" value="P-loop containing nucleoside triphosphate hydrolases"/>
    <property type="match status" value="1"/>
</dbReference>
<evidence type="ECO:0000259" key="7">
    <source>
        <dbReference type="Pfam" id="PF00005"/>
    </source>
</evidence>
<name>A0A0D8XPN0_DICVI</name>
<protein>
    <recommendedName>
        <fullName evidence="11">ABC transporter, ATP-binding protein</fullName>
    </recommendedName>
</protein>
<dbReference type="Gene3D" id="3.40.50.300">
    <property type="entry name" value="P-loop containing nucleotide triphosphate hydrolases"/>
    <property type="match status" value="1"/>
</dbReference>
<dbReference type="InterPro" id="IPR050352">
    <property type="entry name" value="ABCG_transporters"/>
</dbReference>
<dbReference type="Pfam" id="PF19055">
    <property type="entry name" value="ABC2_membrane_7"/>
    <property type="match status" value="1"/>
</dbReference>